<dbReference type="Proteomes" id="UP001595528">
    <property type="component" value="Unassembled WGS sequence"/>
</dbReference>
<comment type="caution">
    <text evidence="1">The sequence shown here is derived from an EMBL/GenBank/DDBJ whole genome shotgun (WGS) entry which is preliminary data.</text>
</comment>
<keyword evidence="2" id="KW-1185">Reference proteome</keyword>
<name>A0ABV7L2C8_9PROT</name>
<evidence type="ECO:0008006" key="3">
    <source>
        <dbReference type="Google" id="ProtNLM"/>
    </source>
</evidence>
<gene>
    <name evidence="1" type="ORF">ACFOGJ_15070</name>
</gene>
<dbReference type="EMBL" id="JBHRTR010000028">
    <property type="protein sequence ID" value="MFC3228564.1"/>
    <property type="molecule type" value="Genomic_DNA"/>
</dbReference>
<proteinExistence type="predicted"/>
<reference evidence="2" key="1">
    <citation type="journal article" date="2019" name="Int. J. Syst. Evol. Microbiol.">
        <title>The Global Catalogue of Microorganisms (GCM) 10K type strain sequencing project: providing services to taxonomists for standard genome sequencing and annotation.</title>
        <authorList>
            <consortium name="The Broad Institute Genomics Platform"/>
            <consortium name="The Broad Institute Genome Sequencing Center for Infectious Disease"/>
            <person name="Wu L."/>
            <person name="Ma J."/>
        </authorList>
    </citation>
    <scope>NUCLEOTIDE SEQUENCE [LARGE SCALE GENOMIC DNA]</scope>
    <source>
        <strain evidence="2">KCTC 42964</strain>
    </source>
</reference>
<protein>
    <recommendedName>
        <fullName evidence="3">Alpha/beta hydrolase</fullName>
    </recommendedName>
</protein>
<evidence type="ECO:0000313" key="2">
    <source>
        <dbReference type="Proteomes" id="UP001595528"/>
    </source>
</evidence>
<dbReference type="Gene3D" id="3.40.50.1820">
    <property type="entry name" value="alpha/beta hydrolase"/>
    <property type="match status" value="1"/>
</dbReference>
<sequence length="377" mass="41014">MTEPQLAVIPVASGAAHESQSGLNQNWPRIYGAWRQPADWSGCAAIVVHPTSNFMNHYLLEPLHRRGVASMGLNTRYLGNDVSLLMERAIQDVGAGVRWCRDRGARKVVLIGNSGGAALAAFYQSQAEHLTIRDAPDGTAIELSPADLPAVDGILLCAAHAGRSRLLRGWIDPALLDERDPDRLDPGLDLYGRRHAPPYPADFVAAFRAAQARRHDRLDAWVRRRLETLRGSGKARDEAFVIHRTHADPRFLDLSLDANDRQAGSVWGDPAAVNVAANSMGRFTTLTAYLSQWSMASRADGPDRLAETSVPVRLLDYTADQSVFPSTIAAWSGALAGRSEAARWDLHRIPGGNHYLAGQPDLVEQAADLIADFATGL</sequence>
<organism evidence="1 2">
    <name type="scientific">Marinibaculum pumilum</name>
    <dbReference type="NCBI Taxonomy" id="1766165"/>
    <lineage>
        <taxon>Bacteria</taxon>
        <taxon>Pseudomonadati</taxon>
        <taxon>Pseudomonadota</taxon>
        <taxon>Alphaproteobacteria</taxon>
        <taxon>Rhodospirillales</taxon>
        <taxon>Rhodospirillaceae</taxon>
        <taxon>Marinibaculum</taxon>
    </lineage>
</organism>
<accession>A0ABV7L2C8</accession>
<dbReference type="InterPro" id="IPR029058">
    <property type="entry name" value="AB_hydrolase_fold"/>
</dbReference>
<dbReference type="SUPFAM" id="SSF53474">
    <property type="entry name" value="alpha/beta-Hydrolases"/>
    <property type="match status" value="1"/>
</dbReference>
<evidence type="ECO:0000313" key="1">
    <source>
        <dbReference type="EMBL" id="MFC3228564.1"/>
    </source>
</evidence>
<dbReference type="RefSeq" id="WP_379901806.1">
    <property type="nucleotide sequence ID" value="NZ_JBHRTR010000028.1"/>
</dbReference>